<feature type="region of interest" description="Disordered" evidence="1">
    <location>
        <begin position="1"/>
        <end position="123"/>
    </location>
</feature>
<evidence type="ECO:0000313" key="3">
    <source>
        <dbReference type="Proteomes" id="UP001162060"/>
    </source>
</evidence>
<dbReference type="AlphaFoldDB" id="A0AAV1SYE1"/>
<evidence type="ECO:0000313" key="2">
    <source>
        <dbReference type="EMBL" id="CAK7891545.1"/>
    </source>
</evidence>
<dbReference type="EMBL" id="CAKLBY020000003">
    <property type="protein sequence ID" value="CAK7891545.1"/>
    <property type="molecule type" value="Genomic_DNA"/>
</dbReference>
<evidence type="ECO:0000256" key="1">
    <source>
        <dbReference type="SAM" id="MobiDB-lite"/>
    </source>
</evidence>
<organism evidence="2 3">
    <name type="scientific">Peronospora matthiolae</name>
    <dbReference type="NCBI Taxonomy" id="2874970"/>
    <lineage>
        <taxon>Eukaryota</taxon>
        <taxon>Sar</taxon>
        <taxon>Stramenopiles</taxon>
        <taxon>Oomycota</taxon>
        <taxon>Peronosporomycetes</taxon>
        <taxon>Peronosporales</taxon>
        <taxon>Peronosporaceae</taxon>
        <taxon>Peronospora</taxon>
    </lineage>
</organism>
<feature type="compositionally biased region" description="Low complexity" evidence="1">
    <location>
        <begin position="41"/>
        <end position="56"/>
    </location>
</feature>
<sequence length="522" mass="56826">MRCAGNDSSSLASSAGDTSPAVAIQQQAVPVVNSPRGESPRATGTSAASAAGTANRNADEPEVKLVYSGESDDASDSKSTPHASKSSGADTARSRLTGSGERGGIRFEIFGPRNYPDEFSSPESPYDYRTRGYGGDAPINHHERSYSKYWGITGVSAHAGTYQEARDRNVLRRAPQVECPWMPPSRELERLAGMTTERDRIPLFDCRGICPPNSSTKTIRAEDEYFTDAFSNIGGTMATVVETVRPWCKDGMPSFKTSSASAVRPGSLNLMQLASGCLNSSKRAPMEAYLPNDPYWRARISSEMAEGIDTLQSLHSRSGRSFSDGPSLNAAAGHEALSCPTPVDSHASGRGNSSGRHSRRVGLKYAPLESVGHRLSPPKYMVAAVTPDPARGSDQLDVQELNRVTEQLQDDLAHERTRRYELQDLVRENYDSLLHDRSDDRAAFAFAQLENERSTCSLRDELSAARRDIVQLCEQVASLVDQTGLLKRDHSKVVSAFKRGGFLRISKRARTDSTGGDVQRKT</sequence>
<feature type="compositionally biased region" description="Polar residues" evidence="1">
    <location>
        <begin position="77"/>
        <end position="97"/>
    </location>
</feature>
<accession>A0AAV1SYE1</accession>
<reference evidence="2" key="1">
    <citation type="submission" date="2024-01" db="EMBL/GenBank/DDBJ databases">
        <authorList>
            <person name="Webb A."/>
        </authorList>
    </citation>
    <scope>NUCLEOTIDE SEQUENCE</scope>
    <source>
        <strain evidence="2">Pm1</strain>
    </source>
</reference>
<name>A0AAV1SYE1_9STRA</name>
<protein>
    <submittedName>
        <fullName evidence="2">Uncharacterized protein</fullName>
    </submittedName>
</protein>
<proteinExistence type="predicted"/>
<feature type="compositionally biased region" description="Low complexity" evidence="1">
    <location>
        <begin position="8"/>
        <end position="32"/>
    </location>
</feature>
<feature type="region of interest" description="Disordered" evidence="1">
    <location>
        <begin position="337"/>
        <end position="361"/>
    </location>
</feature>
<gene>
    <name evidence="2" type="ORF">PM001_LOCUS211</name>
</gene>
<comment type="caution">
    <text evidence="2">The sequence shown here is derived from an EMBL/GenBank/DDBJ whole genome shotgun (WGS) entry which is preliminary data.</text>
</comment>
<dbReference type="Proteomes" id="UP001162060">
    <property type="component" value="Unassembled WGS sequence"/>
</dbReference>